<dbReference type="InterPro" id="IPR050697">
    <property type="entry name" value="Adenylyl/Guanylyl_Cyclase_3/4"/>
</dbReference>
<dbReference type="PANTHER" id="PTHR43081:SF1">
    <property type="entry name" value="ADENYLATE CYCLASE, TERMINAL-DIFFERENTIATION SPECIFIC"/>
    <property type="match status" value="1"/>
</dbReference>
<dbReference type="Pfam" id="PF00211">
    <property type="entry name" value="Guanylate_cyc"/>
    <property type="match status" value="1"/>
</dbReference>
<evidence type="ECO:0000256" key="1">
    <source>
        <dbReference type="ARBA" id="ARBA00005381"/>
    </source>
</evidence>
<evidence type="ECO:0000313" key="4">
    <source>
        <dbReference type="Proteomes" id="UP000193801"/>
    </source>
</evidence>
<keyword evidence="4" id="KW-1185">Reference proteome</keyword>
<dbReference type="SMART" id="SM00044">
    <property type="entry name" value="CYCc"/>
    <property type="match status" value="1"/>
</dbReference>
<dbReference type="SUPFAM" id="SSF55073">
    <property type="entry name" value="Nucleotide cyclase"/>
    <property type="match status" value="1"/>
</dbReference>
<organism evidence="3 4">
    <name type="scientific">Mycobacterium paraense</name>
    <dbReference type="NCBI Taxonomy" id="767916"/>
    <lineage>
        <taxon>Bacteria</taxon>
        <taxon>Bacillati</taxon>
        <taxon>Actinomycetota</taxon>
        <taxon>Actinomycetes</taxon>
        <taxon>Mycobacteriales</taxon>
        <taxon>Mycobacteriaceae</taxon>
        <taxon>Mycobacterium</taxon>
        <taxon>Mycobacterium simiae complex</taxon>
    </lineage>
</organism>
<proteinExistence type="inferred from homology"/>
<comment type="similarity">
    <text evidence="1">Belongs to the adenylyl cyclase class-3 family.</text>
</comment>
<evidence type="ECO:0000313" key="3">
    <source>
        <dbReference type="EMBL" id="ORW28116.1"/>
    </source>
</evidence>
<dbReference type="EMBL" id="LQPK01000034">
    <property type="protein sequence ID" value="ORW28116.1"/>
    <property type="molecule type" value="Genomic_DNA"/>
</dbReference>
<sequence>MPHERTPPRPEDAQADAEEWARFFEYFGHARVRRGIRMLSRLPSSPRCEACGSPYTGFGGWLMRRAGKSPSRKNPRWCEACFEKSPTGGVTLQIGVLFADVRNSTALAETLPPGEMVAILNRFYSKLTQVIVQHGIVDKLIGDAVLGLYFAPLTPDGRYVDSMVSDAHAILRAQGYGTRAGPQLEVGIGLDVGPAYVGIVGEGEIRDFTAIGDVVNTASRLQSVAAGGEIVMSDAEARIASVDGGEVVTLDLKGKAEPVTARRITIAS</sequence>
<dbReference type="Proteomes" id="UP000193801">
    <property type="component" value="Unassembled WGS sequence"/>
</dbReference>
<protein>
    <submittedName>
        <fullName evidence="3">Cyclase</fullName>
    </submittedName>
</protein>
<dbReference type="CDD" id="cd07302">
    <property type="entry name" value="CHD"/>
    <property type="match status" value="1"/>
</dbReference>
<dbReference type="InterPro" id="IPR029787">
    <property type="entry name" value="Nucleotide_cyclase"/>
</dbReference>
<name>A0ABX3VIL4_9MYCO</name>
<dbReference type="PANTHER" id="PTHR43081">
    <property type="entry name" value="ADENYLATE CYCLASE, TERMINAL-DIFFERENTIATION SPECIFIC-RELATED"/>
    <property type="match status" value="1"/>
</dbReference>
<evidence type="ECO:0000259" key="2">
    <source>
        <dbReference type="PROSITE" id="PS50125"/>
    </source>
</evidence>
<dbReference type="InterPro" id="IPR001054">
    <property type="entry name" value="A/G_cyclase"/>
</dbReference>
<dbReference type="PROSITE" id="PS50125">
    <property type="entry name" value="GUANYLATE_CYCLASE_2"/>
    <property type="match status" value="1"/>
</dbReference>
<feature type="domain" description="Guanylate cyclase" evidence="2">
    <location>
        <begin position="95"/>
        <end position="222"/>
    </location>
</feature>
<dbReference type="Gene3D" id="3.30.70.1230">
    <property type="entry name" value="Nucleotide cyclase"/>
    <property type="match status" value="1"/>
</dbReference>
<reference evidence="3 4" key="1">
    <citation type="journal article" date="2015" name="Emerg. Microbes Infect.">
        <title>Characterization of 17 strains belonging to the Mycobacterium simiae complex and description of Mycobacterium paraense sp. nov.</title>
        <authorList>
            <person name="Fusco da Costa A.R."/>
            <person name="Fedrizzi T."/>
            <person name="Lopes M.L."/>
            <person name="Pecorari M."/>
            <person name="Oliveira da Costa W.L."/>
            <person name="Giacobazzi E."/>
            <person name="da Costa Bahia J.R."/>
            <person name="De Sanctis V."/>
            <person name="Batista Lima K.V."/>
            <person name="Bertorelli R."/>
            <person name="Grottola A."/>
            <person name="Fabio A."/>
            <person name="Mariottini A."/>
            <person name="Ferretti P."/>
            <person name="Di Leva F."/>
            <person name="Fregni Serpini G."/>
            <person name="Tagliazucchi S."/>
            <person name="Rumpianesi F."/>
            <person name="Jousson O."/>
            <person name="Segata N."/>
            <person name="Tortoli E."/>
        </authorList>
    </citation>
    <scope>NUCLEOTIDE SEQUENCE [LARGE SCALE GENOMIC DNA]</scope>
    <source>
        <strain evidence="3 4">FI-07156</strain>
    </source>
</reference>
<gene>
    <name evidence="3" type="ORF">AWB91_02615</name>
</gene>
<accession>A0ABX3VIL4</accession>
<comment type="caution">
    <text evidence="3">The sequence shown here is derived from an EMBL/GenBank/DDBJ whole genome shotgun (WGS) entry which is preliminary data.</text>
</comment>